<dbReference type="Proteomes" id="UP000728185">
    <property type="component" value="Unassembled WGS sequence"/>
</dbReference>
<evidence type="ECO:0000256" key="4">
    <source>
        <dbReference type="ARBA" id="ARBA00022777"/>
    </source>
</evidence>
<dbReference type="InterPro" id="IPR011009">
    <property type="entry name" value="Kinase-like_dom_sf"/>
</dbReference>
<feature type="region of interest" description="Disordered" evidence="7">
    <location>
        <begin position="855"/>
        <end position="874"/>
    </location>
</feature>
<dbReference type="Gene3D" id="3.30.200.20">
    <property type="entry name" value="Phosphorylase Kinase, domain 1"/>
    <property type="match status" value="1"/>
</dbReference>
<evidence type="ECO:0000313" key="9">
    <source>
        <dbReference type="EMBL" id="KAA0187335.1"/>
    </source>
</evidence>
<evidence type="ECO:0000313" key="10">
    <source>
        <dbReference type="Proteomes" id="UP000728185"/>
    </source>
</evidence>
<dbReference type="PROSITE" id="PS00108">
    <property type="entry name" value="PROTEIN_KINASE_ST"/>
    <property type="match status" value="1"/>
</dbReference>
<dbReference type="GO" id="GO:0005524">
    <property type="term" value="F:ATP binding"/>
    <property type="evidence" value="ECO:0007669"/>
    <property type="project" value="UniProtKB-UniRule"/>
</dbReference>
<feature type="compositionally biased region" description="Acidic residues" evidence="7">
    <location>
        <begin position="692"/>
        <end position="702"/>
    </location>
</feature>
<protein>
    <submittedName>
        <fullName evidence="9">Mitogen-activated protein kinase kinase kinase 1</fullName>
    </submittedName>
</protein>
<feature type="region of interest" description="Disordered" evidence="7">
    <location>
        <begin position="580"/>
        <end position="606"/>
    </location>
</feature>
<dbReference type="PANTHER" id="PTHR11584">
    <property type="entry name" value="SERINE/THREONINE PROTEIN KINASE"/>
    <property type="match status" value="1"/>
</dbReference>
<feature type="binding site" evidence="6">
    <location>
        <position position="822"/>
    </location>
    <ligand>
        <name>ATP</name>
        <dbReference type="ChEBI" id="CHEBI:30616"/>
    </ligand>
</feature>
<feature type="region of interest" description="Disordered" evidence="7">
    <location>
        <begin position="1110"/>
        <end position="1140"/>
    </location>
</feature>
<dbReference type="GO" id="GO:0035556">
    <property type="term" value="P:intracellular signal transduction"/>
    <property type="evidence" value="ECO:0007669"/>
    <property type="project" value="UniProtKB-ARBA"/>
</dbReference>
<keyword evidence="10" id="KW-1185">Reference proteome</keyword>
<dbReference type="InterPro" id="IPR008271">
    <property type="entry name" value="Ser/Thr_kinase_AS"/>
</dbReference>
<evidence type="ECO:0000256" key="6">
    <source>
        <dbReference type="PROSITE-ProRule" id="PRU10141"/>
    </source>
</evidence>
<feature type="domain" description="Protein kinase" evidence="8">
    <location>
        <begin position="793"/>
        <end position="1106"/>
    </location>
</feature>
<dbReference type="InterPro" id="IPR000719">
    <property type="entry name" value="Prot_kinase_dom"/>
</dbReference>
<keyword evidence="5 6" id="KW-0067">ATP-binding</keyword>
<evidence type="ECO:0000256" key="2">
    <source>
        <dbReference type="ARBA" id="ARBA00022679"/>
    </source>
</evidence>
<evidence type="ECO:0000256" key="5">
    <source>
        <dbReference type="ARBA" id="ARBA00022840"/>
    </source>
</evidence>
<evidence type="ECO:0000256" key="1">
    <source>
        <dbReference type="ARBA" id="ARBA00022527"/>
    </source>
</evidence>
<dbReference type="Pfam" id="PF00069">
    <property type="entry name" value="Pkinase"/>
    <property type="match status" value="1"/>
</dbReference>
<reference evidence="9" key="1">
    <citation type="submission" date="2019-05" db="EMBL/GenBank/DDBJ databases">
        <title>Annotation for the trematode Fasciolopsis buski.</title>
        <authorList>
            <person name="Choi Y.-J."/>
        </authorList>
    </citation>
    <scope>NUCLEOTIDE SEQUENCE</scope>
    <source>
        <strain evidence="9">HT</strain>
        <tissue evidence="9">Whole worm</tissue>
    </source>
</reference>
<dbReference type="EMBL" id="LUCM01009185">
    <property type="protein sequence ID" value="KAA0187335.1"/>
    <property type="molecule type" value="Genomic_DNA"/>
</dbReference>
<dbReference type="PROSITE" id="PS00107">
    <property type="entry name" value="PROTEIN_KINASE_ATP"/>
    <property type="match status" value="1"/>
</dbReference>
<dbReference type="GO" id="GO:0004674">
    <property type="term" value="F:protein serine/threonine kinase activity"/>
    <property type="evidence" value="ECO:0007669"/>
    <property type="project" value="UniProtKB-KW"/>
</dbReference>
<name>A0A8E0RRG7_9TREM</name>
<feature type="compositionally biased region" description="Low complexity" evidence="7">
    <location>
        <begin position="580"/>
        <end position="590"/>
    </location>
</feature>
<dbReference type="PANTHER" id="PTHR11584:SF369">
    <property type="entry name" value="MITOGEN-ACTIVATED PROTEIN KINASE KINASE KINASE 19-RELATED"/>
    <property type="match status" value="1"/>
</dbReference>
<proteinExistence type="predicted"/>
<evidence type="ECO:0000256" key="7">
    <source>
        <dbReference type="SAM" id="MobiDB-lite"/>
    </source>
</evidence>
<dbReference type="SMART" id="SM00220">
    <property type="entry name" value="S_TKc"/>
    <property type="match status" value="1"/>
</dbReference>
<keyword evidence="2" id="KW-0808">Transferase</keyword>
<feature type="region of interest" description="Disordered" evidence="7">
    <location>
        <begin position="685"/>
        <end position="737"/>
    </location>
</feature>
<dbReference type="AlphaFoldDB" id="A0A8E0RRG7"/>
<organism evidence="9 10">
    <name type="scientific">Fasciolopsis buskii</name>
    <dbReference type="NCBI Taxonomy" id="27845"/>
    <lineage>
        <taxon>Eukaryota</taxon>
        <taxon>Metazoa</taxon>
        <taxon>Spiralia</taxon>
        <taxon>Lophotrochozoa</taxon>
        <taxon>Platyhelminthes</taxon>
        <taxon>Trematoda</taxon>
        <taxon>Digenea</taxon>
        <taxon>Plagiorchiida</taxon>
        <taxon>Echinostomata</taxon>
        <taxon>Echinostomatoidea</taxon>
        <taxon>Fasciolidae</taxon>
        <taxon>Fasciolopsis</taxon>
    </lineage>
</organism>
<dbReference type="OrthoDB" id="275301at2759"/>
<evidence type="ECO:0000256" key="3">
    <source>
        <dbReference type="ARBA" id="ARBA00022741"/>
    </source>
</evidence>
<sequence length="1188" mass="129318">MELALQSIFDSHYYFPSHSGLEELETDGDSVHCPVCLCRWETLPLDCPLQTVSELTRSSCPCTETNSSIVTVGSRNVDNHVIPTQMGCDGQAVTSTEFTSSPGTDSRELIGSTDPRLGIPATTALNPPSAFVGRTGLPQSPFPDYRLCVAAFTLEVADGIASRTCARMRQLSLQHAAHLTVRRILLARQQHQLQTRHGSDPILNKPDEFHANEHRPLVSDSQVTADEPDCLRVMFRLIQHLFDDPVDAVFIDALRAFRELLGYLVCFNSETQIALQRAIGPIIRRLLRFTGGASVLWSLRNHPPVSARSIPVLMHQQSTESNPEATSVGATNPGYAGIGLSRSQINGPTNGSQTTHLHDASGSLPSVCCQHSSQLGCPPSHSDGVDSIQVPANLRDRANLALATLVELAKGQNGALAIGRDVGCTSECLPVCGLHHMTRFVLSSAKFHATHLVGRLTLLEKLIRMDQAIVTVPDPSSHCRSSQIASIQSQTVDRLARRHLCSSLVFARRHLIPPASSCDSASCIARSYEVQSGQPQTDSTEPNLMANMNNTSECNHLVVGLDRDEALKSLHNTQLKASRVLSVSDVSRSSPPVPPPRRPHGNPYNPANNYGLIRDLSSTRKLSLEHVQLPEEDLVRRNSWTPKPTGKICSDQIEHETQRGTTGTHYVRIALEPAYDLVALSESGNYSSVSEGDGEDEDEVEVSVEHEAGTKQSGSDETVGAVSLSEPTYGGRSLSSEAELQTEQAAVLRSALRRCSRSLRPLLPVPALSMVMEAFRSTNQIPSTDEYYESVDWIRGPILGQGAFSQCYQARDTRTGLLMAVKRIRLGGGSVLPVITDPAPCPVDPMGHIIVPAAQRAQSKTSKNQDPPNPAYPELSPEAAAQLVEVQDEVNIMLQLNHPNVLRLFGAVYCSRRAVVDLFVEWMPGGSVTGLLRQYGAFNESVTLAYGLQVVRGLAYLHRNGILHRDLKGANLLVDTTGSVVRISDFGASARLCGEQSVTGQFQGQVIGTFSFMAPEVLRGETYGRACDIWSVGCCLLEMLTSKPPWHDSRLTNRYALMFAIATSRSPPTYPDGLDPDVLAVLNACFSRNATERPTASKLLTFRAFSRLTEPSASSREDEKPPCVTNGHEHSPRSNDKMGANVHCGARRAGEEAEASVNVVPYLKNDIQKPETPRSRLTQSIARTTHVI</sequence>
<dbReference type="PROSITE" id="PS50011">
    <property type="entry name" value="PROTEIN_KINASE_DOM"/>
    <property type="match status" value="1"/>
</dbReference>
<keyword evidence="4 9" id="KW-0418">Kinase</keyword>
<feature type="compositionally biased region" description="Polar residues" evidence="7">
    <location>
        <begin position="856"/>
        <end position="866"/>
    </location>
</feature>
<dbReference type="InterPro" id="IPR017441">
    <property type="entry name" value="Protein_kinase_ATP_BS"/>
</dbReference>
<evidence type="ECO:0000259" key="8">
    <source>
        <dbReference type="PROSITE" id="PS50011"/>
    </source>
</evidence>
<dbReference type="Gene3D" id="1.10.510.10">
    <property type="entry name" value="Transferase(Phosphotransferase) domain 1"/>
    <property type="match status" value="1"/>
</dbReference>
<feature type="compositionally biased region" description="Basic and acidic residues" evidence="7">
    <location>
        <begin position="1115"/>
        <end position="1136"/>
    </location>
</feature>
<keyword evidence="1" id="KW-0723">Serine/threonine-protein kinase</keyword>
<gene>
    <name evidence="9" type="ORF">FBUS_07133</name>
</gene>
<comment type="caution">
    <text evidence="9">The sequence shown here is derived from an EMBL/GenBank/DDBJ whole genome shotgun (WGS) entry which is preliminary data.</text>
</comment>
<keyword evidence="3 6" id="KW-0547">Nucleotide-binding</keyword>
<accession>A0A8E0RRG7</accession>
<dbReference type="SUPFAM" id="SSF56112">
    <property type="entry name" value="Protein kinase-like (PK-like)"/>
    <property type="match status" value="1"/>
</dbReference>